<dbReference type="PANTHER" id="PTHR44942:SF4">
    <property type="entry name" value="METHYLTRANSFERASE TYPE 11 DOMAIN-CONTAINING PROTEIN"/>
    <property type="match status" value="1"/>
</dbReference>
<keyword evidence="2 5" id="KW-0489">Methyltransferase</keyword>
<dbReference type="Pfam" id="PF08241">
    <property type="entry name" value="Methyltransf_11"/>
    <property type="match status" value="1"/>
</dbReference>
<protein>
    <submittedName>
        <fullName evidence="5">S-adenosyl-L-methionine-dependent methyltransferase</fullName>
    </submittedName>
</protein>
<dbReference type="CDD" id="cd02440">
    <property type="entry name" value="AdoMet_MTases"/>
    <property type="match status" value="1"/>
</dbReference>
<evidence type="ECO:0000259" key="4">
    <source>
        <dbReference type="Pfam" id="PF08241"/>
    </source>
</evidence>
<comment type="caution">
    <text evidence="5">The sequence shown here is derived from an EMBL/GenBank/DDBJ whole genome shotgun (WGS) entry which is preliminary data.</text>
</comment>
<reference evidence="5" key="1">
    <citation type="submission" date="2022-01" db="EMBL/GenBank/DDBJ databases">
        <title>Comparative genomics reveals a dynamic genome evolution in the ectomycorrhizal milk-cap (Lactarius) mushrooms.</title>
        <authorList>
            <consortium name="DOE Joint Genome Institute"/>
            <person name="Lebreton A."/>
            <person name="Tang N."/>
            <person name="Kuo A."/>
            <person name="LaButti K."/>
            <person name="Drula E."/>
            <person name="Barry K."/>
            <person name="Clum A."/>
            <person name="Lipzen A."/>
            <person name="Mousain D."/>
            <person name="Ng V."/>
            <person name="Wang R."/>
            <person name="Wang X."/>
            <person name="Dai Y."/>
            <person name="Henrissat B."/>
            <person name="Grigoriev I.V."/>
            <person name="Guerin-Laguette A."/>
            <person name="Yu F."/>
            <person name="Martin F.M."/>
        </authorList>
    </citation>
    <scope>NUCLEOTIDE SEQUENCE</scope>
    <source>
        <strain evidence="5">QP</strain>
    </source>
</reference>
<dbReference type="InterPro" id="IPR029063">
    <property type="entry name" value="SAM-dependent_MTases_sf"/>
</dbReference>
<organism evidence="5 6">
    <name type="scientific">Lactarius akahatsu</name>
    <dbReference type="NCBI Taxonomy" id="416441"/>
    <lineage>
        <taxon>Eukaryota</taxon>
        <taxon>Fungi</taxon>
        <taxon>Dikarya</taxon>
        <taxon>Basidiomycota</taxon>
        <taxon>Agaricomycotina</taxon>
        <taxon>Agaricomycetes</taxon>
        <taxon>Russulales</taxon>
        <taxon>Russulaceae</taxon>
        <taxon>Lactarius</taxon>
    </lineage>
</organism>
<name>A0AAD4LQ83_9AGAM</name>
<dbReference type="Proteomes" id="UP001201163">
    <property type="component" value="Unassembled WGS sequence"/>
</dbReference>
<dbReference type="GO" id="GO:0008757">
    <property type="term" value="F:S-adenosylmethionine-dependent methyltransferase activity"/>
    <property type="evidence" value="ECO:0007669"/>
    <property type="project" value="InterPro"/>
</dbReference>
<keyword evidence="6" id="KW-1185">Reference proteome</keyword>
<accession>A0AAD4LQ83</accession>
<evidence type="ECO:0000256" key="2">
    <source>
        <dbReference type="ARBA" id="ARBA00022603"/>
    </source>
</evidence>
<dbReference type="InterPro" id="IPR013216">
    <property type="entry name" value="Methyltransf_11"/>
</dbReference>
<dbReference type="InterPro" id="IPR051052">
    <property type="entry name" value="Diverse_substrate_MTase"/>
</dbReference>
<evidence type="ECO:0000313" key="5">
    <source>
        <dbReference type="EMBL" id="KAH8996660.1"/>
    </source>
</evidence>
<sequence length="307" mass="34723">MATFASVTFNTARYAAVRPTYPKQLYEFIFDYHRRHPAAQLETAVDLGCGTGQATVDLTPFKHVIGVDPSMKMVESARASLSTLGAVDRAKFRFEESSAENVAILDDGTVDLIIAAQSGHWFGYDKVWPEVARLLRPGGSVALWCYSEMRLTNFPSLTPLITDYFNGTDPRNSIGPYWEQPGRSILEGHLLKVPSATDVLPAKFSEFERIFFTGDHFPELPSPHPVIMRKQMSWDDFLAWLYTTSSLHTFHERFPEDRERSDGDIAVRFWKRLRQATRSEPGNGSDEAIEVEWPLALILGRRAYGVE</sequence>
<dbReference type="PANTHER" id="PTHR44942">
    <property type="entry name" value="METHYLTRANSF_11 DOMAIN-CONTAINING PROTEIN"/>
    <property type="match status" value="1"/>
</dbReference>
<evidence type="ECO:0000313" key="6">
    <source>
        <dbReference type="Proteomes" id="UP001201163"/>
    </source>
</evidence>
<proteinExistence type="inferred from homology"/>
<dbReference type="Gene3D" id="3.40.50.150">
    <property type="entry name" value="Vaccinia Virus protein VP39"/>
    <property type="match status" value="1"/>
</dbReference>
<evidence type="ECO:0000256" key="1">
    <source>
        <dbReference type="ARBA" id="ARBA00008361"/>
    </source>
</evidence>
<dbReference type="SUPFAM" id="SSF53335">
    <property type="entry name" value="S-adenosyl-L-methionine-dependent methyltransferases"/>
    <property type="match status" value="1"/>
</dbReference>
<keyword evidence="3" id="KW-0808">Transferase</keyword>
<feature type="domain" description="Methyltransferase type 11" evidence="4">
    <location>
        <begin position="45"/>
        <end position="142"/>
    </location>
</feature>
<dbReference type="AlphaFoldDB" id="A0AAD4LQ83"/>
<dbReference type="EMBL" id="JAKELL010000008">
    <property type="protein sequence ID" value="KAH8996660.1"/>
    <property type="molecule type" value="Genomic_DNA"/>
</dbReference>
<evidence type="ECO:0000256" key="3">
    <source>
        <dbReference type="ARBA" id="ARBA00022679"/>
    </source>
</evidence>
<gene>
    <name evidence="5" type="ORF">EDB92DRAFT_2101640</name>
</gene>
<dbReference type="GO" id="GO:0032259">
    <property type="term" value="P:methylation"/>
    <property type="evidence" value="ECO:0007669"/>
    <property type="project" value="UniProtKB-KW"/>
</dbReference>
<comment type="similarity">
    <text evidence="1">Belongs to the methyltransferase superfamily.</text>
</comment>